<dbReference type="InterPro" id="IPR018713">
    <property type="entry name" value="MPAB/Lcp_cat_dom"/>
</dbReference>
<dbReference type="PANTHER" id="PTHR36151:SF3">
    <property type="entry name" value="ER-BOUND OXYGENASE MPAB_MPAB'_RUBBER OXYGENASE CATALYTIC DOMAIN-CONTAINING PROTEIN"/>
    <property type="match status" value="1"/>
</dbReference>
<dbReference type="Pfam" id="PF09995">
    <property type="entry name" value="MPAB_Lcp_cat"/>
    <property type="match status" value="1"/>
</dbReference>
<dbReference type="PANTHER" id="PTHR36151">
    <property type="entry name" value="BLR2777 PROTEIN"/>
    <property type="match status" value="1"/>
</dbReference>
<proteinExistence type="predicted"/>
<dbReference type="Proteomes" id="UP000635278">
    <property type="component" value="Unassembled WGS sequence"/>
</dbReference>
<name>A0ABX0JN40_9PROT</name>
<evidence type="ECO:0000313" key="2">
    <source>
        <dbReference type="EMBL" id="NHN84222.1"/>
    </source>
</evidence>
<organism evidence="2 3">
    <name type="scientific">Acetobacter musti</name>
    <dbReference type="NCBI Taxonomy" id="864732"/>
    <lineage>
        <taxon>Bacteria</taxon>
        <taxon>Pseudomonadati</taxon>
        <taxon>Pseudomonadota</taxon>
        <taxon>Alphaproteobacteria</taxon>
        <taxon>Acetobacterales</taxon>
        <taxon>Acetobacteraceae</taxon>
        <taxon>Acetobacter</taxon>
    </lineage>
</organism>
<evidence type="ECO:0000313" key="3">
    <source>
        <dbReference type="Proteomes" id="UP000635278"/>
    </source>
</evidence>
<dbReference type="EMBL" id="WOTB01000006">
    <property type="protein sequence ID" value="NHN84222.1"/>
    <property type="molecule type" value="Genomic_DNA"/>
</dbReference>
<comment type="caution">
    <text evidence="2">The sequence shown here is derived from an EMBL/GenBank/DDBJ whole genome shotgun (WGS) entry which is preliminary data.</text>
</comment>
<reference evidence="2 3" key="1">
    <citation type="journal article" date="2020" name="Int. J. Syst. Evol. Microbiol.">
        <title>Novel acetic acid bacteria from cider fermentations: Acetobacter conturbans sp. nov. and Acetobacter fallax sp. nov.</title>
        <authorList>
            <person name="Sombolestani A.S."/>
            <person name="Cleenwerck I."/>
            <person name="Cnockaert M."/>
            <person name="Borremans W."/>
            <person name="Wieme A.D."/>
            <person name="De Vuyst L."/>
            <person name="Vandamme P."/>
        </authorList>
    </citation>
    <scope>NUCLEOTIDE SEQUENCE [LARGE SCALE GENOMIC DNA]</scope>
    <source>
        <strain evidence="2 3">LMG 30640</strain>
    </source>
</reference>
<evidence type="ECO:0000259" key="1">
    <source>
        <dbReference type="Pfam" id="PF09995"/>
    </source>
</evidence>
<protein>
    <submittedName>
        <fullName evidence="2">DUF2236 domain-containing protein</fullName>
    </submittedName>
</protein>
<sequence length="289" mass="32313">MSSPLPRLPEIPGSRFLKQRLARRISDVFNDRSRGEKPVVRQTTDVLFPPGSVVRRVHADVVSMTVGGMTALLMQMLHPAVLAGVWDHSNFREDMAGRLRRTARFIAVTTYGHREDALAAIARVRAIHERVTGVLPDGTPYRANDPALLAWVHLTETRSFLAGWRRFGEPGMSREDRDRYFLEMAQFGRRLGADPVPYSEREALRQIDARRPELRSDARSREVCRFLLESTTTFPGGAVIQRLLTQAAIDMLPDWAREMHGLSSSGPGAPLVGAATFGAAEAVRWAFRS</sequence>
<gene>
    <name evidence="2" type="ORF">GOB93_06130</name>
</gene>
<dbReference type="RefSeq" id="WP_173582618.1">
    <property type="nucleotide sequence ID" value="NZ_WOTB01000006.1"/>
</dbReference>
<accession>A0ABX0JN40</accession>
<feature type="domain" description="ER-bound oxygenase mpaB/mpaB'/Rubber oxygenase catalytic" evidence="1">
    <location>
        <begin position="55"/>
        <end position="276"/>
    </location>
</feature>
<keyword evidence="3" id="KW-1185">Reference proteome</keyword>